<evidence type="ECO:0000313" key="1">
    <source>
        <dbReference type="EMBL" id="GGE35917.1"/>
    </source>
</evidence>
<gene>
    <name evidence="1" type="ORF">GCM10007276_11710</name>
</gene>
<protein>
    <submittedName>
        <fullName evidence="1">Uncharacterized protein</fullName>
    </submittedName>
</protein>
<reference evidence="1" key="1">
    <citation type="journal article" date="2014" name="Int. J. Syst. Evol. Microbiol.">
        <title>Complete genome sequence of Corynebacterium casei LMG S-19264T (=DSM 44701T), isolated from a smear-ripened cheese.</title>
        <authorList>
            <consortium name="US DOE Joint Genome Institute (JGI-PGF)"/>
            <person name="Walter F."/>
            <person name="Albersmeier A."/>
            <person name="Kalinowski J."/>
            <person name="Ruckert C."/>
        </authorList>
    </citation>
    <scope>NUCLEOTIDE SEQUENCE</scope>
    <source>
        <strain evidence="1">CCM 7684</strain>
    </source>
</reference>
<reference evidence="1" key="2">
    <citation type="submission" date="2020-09" db="EMBL/GenBank/DDBJ databases">
        <authorList>
            <person name="Sun Q."/>
            <person name="Sedlacek I."/>
        </authorList>
    </citation>
    <scope>NUCLEOTIDE SEQUENCE</scope>
    <source>
        <strain evidence="1">CCM 7684</strain>
    </source>
</reference>
<dbReference type="AlphaFoldDB" id="A0A8J2VPC9"/>
<keyword evidence="2" id="KW-1185">Reference proteome</keyword>
<comment type="caution">
    <text evidence="1">The sequence shown here is derived from an EMBL/GenBank/DDBJ whole genome shotgun (WGS) entry which is preliminary data.</text>
</comment>
<organism evidence="1 2">
    <name type="scientific">Agaricicola taiwanensis</name>
    <dbReference type="NCBI Taxonomy" id="591372"/>
    <lineage>
        <taxon>Bacteria</taxon>
        <taxon>Pseudomonadati</taxon>
        <taxon>Pseudomonadota</taxon>
        <taxon>Alphaproteobacteria</taxon>
        <taxon>Rhodobacterales</taxon>
        <taxon>Paracoccaceae</taxon>
        <taxon>Agaricicola</taxon>
    </lineage>
</organism>
<sequence>MQSVLPSQPSNALYASIVGTVAATLDRRLTVSEIAERLHQEPRVVGSCIALHRYMRGKADGPITDVVLAFPVTDELSVPGENDEIDEASLGL</sequence>
<proteinExistence type="predicted"/>
<evidence type="ECO:0000313" key="2">
    <source>
        <dbReference type="Proteomes" id="UP000602745"/>
    </source>
</evidence>
<dbReference type="Proteomes" id="UP000602745">
    <property type="component" value="Unassembled WGS sequence"/>
</dbReference>
<accession>A0A8J2VPC9</accession>
<name>A0A8J2VPC9_9RHOB</name>
<dbReference type="RefSeq" id="WP_188408721.1">
    <property type="nucleotide sequence ID" value="NZ_BMCP01000001.1"/>
</dbReference>
<dbReference type="EMBL" id="BMCP01000001">
    <property type="protein sequence ID" value="GGE35917.1"/>
    <property type="molecule type" value="Genomic_DNA"/>
</dbReference>